<dbReference type="AlphaFoldDB" id="A0A8J2RK81"/>
<feature type="compositionally biased region" description="Acidic residues" evidence="5">
    <location>
        <begin position="82"/>
        <end position="103"/>
    </location>
</feature>
<feature type="compositionally biased region" description="Basic and acidic residues" evidence="5">
    <location>
        <begin position="768"/>
        <end position="781"/>
    </location>
</feature>
<comment type="subcellular location">
    <subcellularLocation>
        <location evidence="1">Nucleus</location>
    </subcellularLocation>
</comment>
<feature type="compositionally biased region" description="Polar residues" evidence="5">
    <location>
        <begin position="22"/>
        <end position="32"/>
    </location>
</feature>
<dbReference type="InterPro" id="IPR036910">
    <property type="entry name" value="HMG_box_dom_sf"/>
</dbReference>
<organism evidence="7 8">
    <name type="scientific">Daphnia galeata</name>
    <dbReference type="NCBI Taxonomy" id="27404"/>
    <lineage>
        <taxon>Eukaryota</taxon>
        <taxon>Metazoa</taxon>
        <taxon>Ecdysozoa</taxon>
        <taxon>Arthropoda</taxon>
        <taxon>Crustacea</taxon>
        <taxon>Branchiopoda</taxon>
        <taxon>Diplostraca</taxon>
        <taxon>Cladocera</taxon>
        <taxon>Anomopoda</taxon>
        <taxon>Daphniidae</taxon>
        <taxon>Daphnia</taxon>
    </lineage>
</organism>
<feature type="domain" description="HMG box" evidence="6">
    <location>
        <begin position="529"/>
        <end position="588"/>
    </location>
</feature>
<dbReference type="SUPFAM" id="SSF47095">
    <property type="entry name" value="HMG-box"/>
    <property type="match status" value="5"/>
</dbReference>
<feature type="compositionally biased region" description="Basic and acidic residues" evidence="5">
    <location>
        <begin position="804"/>
        <end position="813"/>
    </location>
</feature>
<evidence type="ECO:0000256" key="1">
    <source>
        <dbReference type="ARBA" id="ARBA00004123"/>
    </source>
</evidence>
<comment type="caution">
    <text evidence="7">The sequence shown here is derived from an EMBL/GenBank/DDBJ whole genome shotgun (WGS) entry which is preliminary data.</text>
</comment>
<dbReference type="EMBL" id="CAKKLH010000122">
    <property type="protein sequence ID" value="CAH0103930.1"/>
    <property type="molecule type" value="Genomic_DNA"/>
</dbReference>
<proteinExistence type="predicted"/>
<evidence type="ECO:0000256" key="3">
    <source>
        <dbReference type="ARBA" id="ARBA00023242"/>
    </source>
</evidence>
<dbReference type="PROSITE" id="PS50118">
    <property type="entry name" value="HMG_BOX_2"/>
    <property type="match status" value="4"/>
</dbReference>
<feature type="compositionally biased region" description="Polar residues" evidence="5">
    <location>
        <begin position="527"/>
        <end position="536"/>
    </location>
</feature>
<feature type="region of interest" description="Disordered" evidence="5">
    <location>
        <begin position="577"/>
        <end position="672"/>
    </location>
</feature>
<dbReference type="CDD" id="cd21999">
    <property type="entry name" value="HMG-box_UBF1_rpt2"/>
    <property type="match status" value="1"/>
</dbReference>
<name>A0A8J2RK81_9CRUS</name>
<feature type="domain" description="HMG box" evidence="6">
    <location>
        <begin position="206"/>
        <end position="274"/>
    </location>
</feature>
<dbReference type="Pfam" id="PF00505">
    <property type="entry name" value="HMG_box"/>
    <property type="match status" value="2"/>
</dbReference>
<feature type="domain" description="HMG box" evidence="6">
    <location>
        <begin position="293"/>
        <end position="359"/>
    </location>
</feature>
<protein>
    <recommendedName>
        <fullName evidence="6">HMG box domain-containing protein</fullName>
    </recommendedName>
</protein>
<dbReference type="GO" id="GO:0005634">
    <property type="term" value="C:nucleus"/>
    <property type="evidence" value="ECO:0007669"/>
    <property type="project" value="UniProtKB-SubCell"/>
</dbReference>
<dbReference type="Proteomes" id="UP000789390">
    <property type="component" value="Unassembled WGS sequence"/>
</dbReference>
<dbReference type="Gene3D" id="1.10.30.10">
    <property type="entry name" value="High mobility group box domain"/>
    <property type="match status" value="5"/>
</dbReference>
<feature type="region of interest" description="Disordered" evidence="5">
    <location>
        <begin position="82"/>
        <end position="111"/>
    </location>
</feature>
<evidence type="ECO:0000256" key="4">
    <source>
        <dbReference type="PROSITE-ProRule" id="PRU00267"/>
    </source>
</evidence>
<dbReference type="PANTHER" id="PTHR46318">
    <property type="entry name" value="UPSTREAM BINDING TRANSCRIPTION FACTOR"/>
    <property type="match status" value="1"/>
</dbReference>
<dbReference type="SMART" id="SM00398">
    <property type="entry name" value="HMG"/>
    <property type="match status" value="4"/>
</dbReference>
<feature type="region of interest" description="Disordered" evidence="5">
    <location>
        <begin position="768"/>
        <end position="813"/>
    </location>
</feature>
<dbReference type="GO" id="GO:0003677">
    <property type="term" value="F:DNA binding"/>
    <property type="evidence" value="ECO:0007669"/>
    <property type="project" value="UniProtKB-UniRule"/>
</dbReference>
<feature type="compositionally biased region" description="Low complexity" evidence="5">
    <location>
        <begin position="602"/>
        <end position="628"/>
    </location>
</feature>
<sequence>MAKERKPKTSKNQNVEDKVVAQSPSTPSTMARKSSRKPETPSPPPPDDDNSHSPGTIQIFLIIIVIAYIKYCYKTIACEDEEEKEYGEEEDDDDLEEDDEDEEKNGSHLSWPKSDDFELFQHIRKACPKDDTMRYESRVNNLDWESIKFQDYSAEQCKNRWLHIQTRLRHYRILAEVLEDAASWVDRPWYNFNKGGKNNQKHPEQPKKPLTSYMLFYMEQKDAVLEKQPGLGMPELSKIIAKMYHELSDRKKVKYSELAEKRKEAYQEKMKKFMDAHPDYILPTSKQTAKAVPPKPPTPFKLFSEEKMAKFLAEGMTSSEARERCRDAYKELKGKQKLKWIYQALEQEHEYNEELEKFKIEHPDIDVSAKKSSLLTKDELQIKLKNEGKPDKPPNSGYSLFSKKLLSSNSLKQFETKERMTEISRLWKELSDEEKASYNEEATEMNYSYKMKYASYLETLTPEQRNAELVSSVGKNMKRTAGQKADEQPMGKKPKISSPVDEGSSSEMESDEDLASDEEDSEIPPKTTIQKPNSSLQMFCNSNIDKYSSKHPKLTKQELTRLMAKEFAKLSEEKKKVYGKMAQKSKNELSATSKKSLASTISKVKNSKITVTSKKSSVKSAAAATALKSPERNSSSKKFPANSDSKSSSKIKPSLNANAKSSTEKISSKTPKSPIWAANQLLFKTEKMNEPPKPPESAAAYYVLTHHSKTSNLSPVDIDQLWGKVSEKQKKKCIEEHKRKQKDYVAEFENFVRSLKTDELKAFRAFMKNRDQVQEDDRDNQSSDEDSEPMSSNEDRTSGPCSEDEPHLSSDED</sequence>
<dbReference type="InterPro" id="IPR051762">
    <property type="entry name" value="UBF1"/>
</dbReference>
<feature type="DNA-binding region" description="HMG box" evidence="4">
    <location>
        <begin position="293"/>
        <end position="359"/>
    </location>
</feature>
<evidence type="ECO:0000259" key="6">
    <source>
        <dbReference type="PROSITE" id="PS50118"/>
    </source>
</evidence>
<keyword evidence="2 4" id="KW-0238">DNA-binding</keyword>
<feature type="compositionally biased region" description="Low complexity" evidence="5">
    <location>
        <begin position="643"/>
        <end position="654"/>
    </location>
</feature>
<reference evidence="7" key="1">
    <citation type="submission" date="2021-11" db="EMBL/GenBank/DDBJ databases">
        <authorList>
            <person name="Schell T."/>
        </authorList>
    </citation>
    <scope>NUCLEOTIDE SEQUENCE</scope>
    <source>
        <strain evidence="7">M5</strain>
    </source>
</reference>
<feature type="DNA-binding region" description="HMG box" evidence="4">
    <location>
        <begin position="529"/>
        <end position="588"/>
    </location>
</feature>
<gene>
    <name evidence="7" type="ORF">DGAL_LOCUS6635</name>
</gene>
<feature type="compositionally biased region" description="Acidic residues" evidence="5">
    <location>
        <begin position="508"/>
        <end position="522"/>
    </location>
</feature>
<feature type="DNA-binding region" description="HMG box" evidence="4">
    <location>
        <begin position="206"/>
        <end position="274"/>
    </location>
</feature>
<dbReference type="InterPro" id="IPR009071">
    <property type="entry name" value="HMG_box_dom"/>
</dbReference>
<dbReference type="PANTHER" id="PTHR46318:SF3">
    <property type="entry name" value="UPSTREAM BINDING TRANSCRIPTION FACTOR"/>
    <property type="match status" value="1"/>
</dbReference>
<keyword evidence="3 4" id="KW-0539">Nucleus</keyword>
<feature type="DNA-binding region" description="HMG box" evidence="4">
    <location>
        <begin position="391"/>
        <end position="457"/>
    </location>
</feature>
<dbReference type="OrthoDB" id="1919336at2759"/>
<feature type="region of interest" description="Disordered" evidence="5">
    <location>
        <begin position="472"/>
        <end position="536"/>
    </location>
</feature>
<feature type="domain" description="HMG box" evidence="6">
    <location>
        <begin position="391"/>
        <end position="457"/>
    </location>
</feature>
<dbReference type="CDD" id="cd22001">
    <property type="entry name" value="HMG-box_UBF1_rpt4"/>
    <property type="match status" value="1"/>
</dbReference>
<evidence type="ECO:0000256" key="5">
    <source>
        <dbReference type="SAM" id="MobiDB-lite"/>
    </source>
</evidence>
<feature type="compositionally biased region" description="Polar residues" evidence="5">
    <location>
        <begin position="588"/>
        <end position="601"/>
    </location>
</feature>
<evidence type="ECO:0000313" key="7">
    <source>
        <dbReference type="EMBL" id="CAH0103930.1"/>
    </source>
</evidence>
<keyword evidence="8" id="KW-1185">Reference proteome</keyword>
<dbReference type="CDD" id="cd22003">
    <property type="entry name" value="HMG-box_UBF1_rpt6-like"/>
    <property type="match status" value="1"/>
</dbReference>
<evidence type="ECO:0000256" key="2">
    <source>
        <dbReference type="ARBA" id="ARBA00023125"/>
    </source>
</evidence>
<accession>A0A8J2RK81</accession>
<feature type="region of interest" description="Disordered" evidence="5">
    <location>
        <begin position="1"/>
        <end position="54"/>
    </location>
</feature>
<evidence type="ECO:0000313" key="8">
    <source>
        <dbReference type="Proteomes" id="UP000789390"/>
    </source>
</evidence>